<dbReference type="InterPro" id="IPR016176">
    <property type="entry name" value="Cbl-dep_enz_cat"/>
</dbReference>
<evidence type="ECO:0000259" key="2">
    <source>
        <dbReference type="Pfam" id="PF01642"/>
    </source>
</evidence>
<dbReference type="EMBL" id="FOUU01000006">
    <property type="protein sequence ID" value="SFM90657.1"/>
    <property type="molecule type" value="Genomic_DNA"/>
</dbReference>
<dbReference type="SUPFAM" id="SSF51703">
    <property type="entry name" value="Cobalamin (vitamin B12)-dependent enzymes"/>
    <property type="match status" value="1"/>
</dbReference>
<dbReference type="Pfam" id="PF01642">
    <property type="entry name" value="MM_CoA_mutase"/>
    <property type="match status" value="1"/>
</dbReference>
<dbReference type="InterPro" id="IPR006098">
    <property type="entry name" value="MMCoA_mutase_a_cat"/>
</dbReference>
<proteinExistence type="predicted"/>
<dbReference type="AlphaFoldDB" id="A0A1I4UNS8"/>
<dbReference type="GO" id="GO:0004494">
    <property type="term" value="F:methylmalonyl-CoA mutase activity"/>
    <property type="evidence" value="ECO:0007669"/>
    <property type="project" value="InterPro"/>
</dbReference>
<dbReference type="PANTHER" id="PTHR48101">
    <property type="entry name" value="METHYLMALONYL-COA MUTASE, MITOCHONDRIAL-RELATED"/>
    <property type="match status" value="1"/>
</dbReference>
<sequence>MFDREKLDKVSKSKQEWEAKVLEPALKKAPERKRVFTTVSGTPVERLYTPLDIADFDYERDLGYPGAYPFTRGVQPTMYRGRVWTMRQYAGFGSAKETNARFRYLLEQGQTGLSVAFDLPTQSGYDSDHPLAVGEVGKVGVAIDSIEDMRVLFDGIPLDKVTTSMTINAPATILLAMYLAIAEEQGVPFDKVGGTVQNDILKEYTVRGQYIFPPKPSMRLTVDLIEYCFQHVPRWNTISISGYHIREAGATAAQEMAFTIADGIAYVQACIDRGLDVDTFAPRLSFFFNAFTNVLEEVAKFRAGRRYWAKIMKERFGAKNPRSMMMRYHVQTGGVTLTAQQPLNNIVRVTLQAFAAALGGCQSLHTNSYDEALCLPTEQAVTVALRTQQIVAEESGATDTIDPLAGSYYVEALTNQIEKQIDDYIKKIDEMGGTLAAIEQGFIQKEIQESAYRFQKEIESGERVYVGVNKYVMDEPPPTNLLRVDMEVGRREAEKVRKLRQQRDQKKWREALEYLREVSMSDQNVMPAVIEAVKARATVGEICDLWREIFGEYRPESFI</sequence>
<keyword evidence="1" id="KW-0413">Isomerase</keyword>
<dbReference type="NCBIfam" id="TIGR00641">
    <property type="entry name" value="acid_CoA_mut_N"/>
    <property type="match status" value="1"/>
</dbReference>
<dbReference type="RefSeq" id="WP_093395316.1">
    <property type="nucleotide sequence ID" value="NZ_FOUU01000006.1"/>
</dbReference>
<evidence type="ECO:0000256" key="1">
    <source>
        <dbReference type="ARBA" id="ARBA00023235"/>
    </source>
</evidence>
<dbReference type="Proteomes" id="UP000199611">
    <property type="component" value="Unassembled WGS sequence"/>
</dbReference>
<dbReference type="PANTHER" id="PTHR48101:SF1">
    <property type="entry name" value="METHYLMALONYL-COA MUTASE, LARGE SUBUNIT"/>
    <property type="match status" value="1"/>
</dbReference>
<evidence type="ECO:0000313" key="3">
    <source>
        <dbReference type="EMBL" id="SFM90657.1"/>
    </source>
</evidence>
<dbReference type="GO" id="GO:0031419">
    <property type="term" value="F:cobalamin binding"/>
    <property type="evidence" value="ECO:0007669"/>
    <property type="project" value="InterPro"/>
</dbReference>
<name>A0A1I4UNS8_9BACT</name>
<evidence type="ECO:0000313" key="4">
    <source>
        <dbReference type="Proteomes" id="UP000199611"/>
    </source>
</evidence>
<feature type="domain" description="Methylmalonyl-CoA mutase alpha/beta chain catalytic" evidence="2">
    <location>
        <begin position="38"/>
        <end position="552"/>
    </location>
</feature>
<protein>
    <submittedName>
        <fullName evidence="3">Methylmalonyl-CoA mutase</fullName>
    </submittedName>
</protein>
<gene>
    <name evidence="3" type="ORF">SAMN05660836_01903</name>
</gene>
<dbReference type="CDD" id="cd03680">
    <property type="entry name" value="MM_CoA_mutase_ICM_like"/>
    <property type="match status" value="1"/>
</dbReference>
<keyword evidence="4" id="KW-1185">Reference proteome</keyword>
<dbReference type="InterPro" id="IPR006099">
    <property type="entry name" value="MeMalonylCoA_mutase_a/b_cat"/>
</dbReference>
<reference evidence="3 4" key="1">
    <citation type="submission" date="2016-10" db="EMBL/GenBank/DDBJ databases">
        <authorList>
            <person name="de Groot N.N."/>
        </authorList>
    </citation>
    <scope>NUCLEOTIDE SEQUENCE [LARGE SCALE GENOMIC DNA]</scope>
    <source>
        <strain evidence="3 4">DSM 9990</strain>
    </source>
</reference>
<organism evidence="3 4">
    <name type="scientific">Thermodesulforhabdus norvegica</name>
    <dbReference type="NCBI Taxonomy" id="39841"/>
    <lineage>
        <taxon>Bacteria</taxon>
        <taxon>Pseudomonadati</taxon>
        <taxon>Thermodesulfobacteriota</taxon>
        <taxon>Syntrophobacteria</taxon>
        <taxon>Syntrophobacterales</taxon>
        <taxon>Thermodesulforhabdaceae</taxon>
        <taxon>Thermodesulforhabdus</taxon>
    </lineage>
</organism>
<dbReference type="STRING" id="39841.SAMN05660836_01903"/>
<accession>A0A1I4UNS8</accession>
<dbReference type="Gene3D" id="3.20.20.240">
    <property type="entry name" value="Methylmalonyl-CoA mutase"/>
    <property type="match status" value="1"/>
</dbReference>
<dbReference type="OrthoDB" id="9762378at2"/>